<dbReference type="NCBIfam" id="TIGR00492">
    <property type="entry name" value="alr"/>
    <property type="match status" value="1"/>
</dbReference>
<dbReference type="PANTHER" id="PTHR30511">
    <property type="entry name" value="ALANINE RACEMASE"/>
    <property type="match status" value="1"/>
</dbReference>
<dbReference type="EMBL" id="JBHTLK010000206">
    <property type="protein sequence ID" value="MFD1151065.1"/>
    <property type="molecule type" value="Genomic_DNA"/>
</dbReference>
<comment type="pathway">
    <text evidence="4">Amino-acid biosynthesis; D-alanine biosynthesis; D-alanine from L-alanine: step 1/1.</text>
</comment>
<evidence type="ECO:0000259" key="5">
    <source>
        <dbReference type="SMART" id="SM01005"/>
    </source>
</evidence>
<dbReference type="Pfam" id="PF01168">
    <property type="entry name" value="Ala_racemase_N"/>
    <property type="match status" value="1"/>
</dbReference>
<name>A0ABW3R2P6_9PSEU</name>
<comment type="caution">
    <text evidence="6">The sequence shown here is derived from an EMBL/GenBank/DDBJ whole genome shotgun (WGS) entry which is preliminary data.</text>
</comment>
<evidence type="ECO:0000313" key="7">
    <source>
        <dbReference type="Proteomes" id="UP001597168"/>
    </source>
</evidence>
<dbReference type="SMART" id="SM01005">
    <property type="entry name" value="Ala_racemase_C"/>
    <property type="match status" value="1"/>
</dbReference>
<dbReference type="Gene3D" id="2.40.37.10">
    <property type="entry name" value="Lyase, Ornithine Decarboxylase, Chain A, domain 1"/>
    <property type="match status" value="1"/>
</dbReference>
<evidence type="ECO:0000256" key="3">
    <source>
        <dbReference type="ARBA" id="ARBA00023235"/>
    </source>
</evidence>
<feature type="modified residue" description="N6-(pyridoxal phosphate)lysine" evidence="4">
    <location>
        <position position="36"/>
    </location>
</feature>
<dbReference type="InterPro" id="IPR000821">
    <property type="entry name" value="Ala_racemase"/>
</dbReference>
<accession>A0ABW3R2P6</accession>
<evidence type="ECO:0000313" key="6">
    <source>
        <dbReference type="EMBL" id="MFD1151065.1"/>
    </source>
</evidence>
<feature type="active site" description="Proton acceptor; specific for D-alanine" evidence="4">
    <location>
        <position position="36"/>
    </location>
</feature>
<keyword evidence="2 4" id="KW-0663">Pyridoxal phosphate</keyword>
<dbReference type="InterPro" id="IPR011079">
    <property type="entry name" value="Ala_racemase_C"/>
</dbReference>
<dbReference type="Gene3D" id="3.20.20.10">
    <property type="entry name" value="Alanine racemase"/>
    <property type="match status" value="1"/>
</dbReference>
<dbReference type="InterPro" id="IPR009006">
    <property type="entry name" value="Ala_racemase/Decarboxylase_C"/>
</dbReference>
<feature type="binding site" evidence="4">
    <location>
        <position position="307"/>
    </location>
    <ligand>
        <name>substrate</name>
    </ligand>
</feature>
<comment type="catalytic activity">
    <reaction evidence="4">
        <text>L-alanine = D-alanine</text>
        <dbReference type="Rhea" id="RHEA:20249"/>
        <dbReference type="ChEBI" id="CHEBI:57416"/>
        <dbReference type="ChEBI" id="CHEBI:57972"/>
        <dbReference type="EC" id="5.1.1.1"/>
    </reaction>
</comment>
<dbReference type="InterPro" id="IPR001608">
    <property type="entry name" value="Ala_racemase_N"/>
</dbReference>
<gene>
    <name evidence="6" type="primary">alr</name>
    <name evidence="6" type="ORF">ACFQ3T_28385</name>
</gene>
<evidence type="ECO:0000256" key="2">
    <source>
        <dbReference type="ARBA" id="ARBA00022898"/>
    </source>
</evidence>
<feature type="active site" description="Proton acceptor; specific for L-alanine" evidence="4">
    <location>
        <position position="259"/>
    </location>
</feature>
<organism evidence="6 7">
    <name type="scientific">Saccharothrix hoggarensis</name>
    <dbReference type="NCBI Taxonomy" id="913853"/>
    <lineage>
        <taxon>Bacteria</taxon>
        <taxon>Bacillati</taxon>
        <taxon>Actinomycetota</taxon>
        <taxon>Actinomycetes</taxon>
        <taxon>Pseudonocardiales</taxon>
        <taxon>Pseudonocardiaceae</taxon>
        <taxon>Saccharothrix</taxon>
    </lineage>
</organism>
<dbReference type="SUPFAM" id="SSF51419">
    <property type="entry name" value="PLP-binding barrel"/>
    <property type="match status" value="1"/>
</dbReference>
<dbReference type="PROSITE" id="PS00395">
    <property type="entry name" value="ALANINE_RACEMASE"/>
    <property type="match status" value="1"/>
</dbReference>
<keyword evidence="3 4" id="KW-0413">Isomerase</keyword>
<sequence length="396" mass="41398">MAAPRAEVVIDLDHLRHNVAHLDGLAASADTMAIVKADGYGHGAVEIARAAVEAGATWLGSCSLAEALALRAAGLTVPILAWLDPPGTDYAPGVEQGVDLSVSSIAQLDDVAAAAARAGRTARVHLKIDTGLSRNGCPAAGWAELVERAARTRTVEVHSIWSHLAVADEIGHPATDAQAERFDDAYREAVAAGLDPRRHLANSAALITRPDLHFDLVRPGIAIYGLNPVPAPADLRPVMTFRSTVALAKRVPAGESVSYGLSWTAKADTNLALVPVGYADGVPRSLSNRMDVWLRGRRRPIVGRVCMDQVVVDCGDDAVAEGDEVVLFGPGDRGEPTAREWADTTGTIDYEIVTGMYRPRVARTYTGTRAAAGVGSGVGAGPAAEVTAHAATGTPR</sequence>
<evidence type="ECO:0000256" key="1">
    <source>
        <dbReference type="ARBA" id="ARBA00001933"/>
    </source>
</evidence>
<feature type="binding site" evidence="4">
    <location>
        <position position="134"/>
    </location>
    <ligand>
        <name>substrate</name>
    </ligand>
</feature>
<comment type="cofactor">
    <cofactor evidence="1 4">
        <name>pyridoxal 5'-phosphate</name>
        <dbReference type="ChEBI" id="CHEBI:597326"/>
    </cofactor>
</comment>
<dbReference type="CDD" id="cd00430">
    <property type="entry name" value="PLPDE_III_AR"/>
    <property type="match status" value="1"/>
</dbReference>
<dbReference type="Proteomes" id="UP001597168">
    <property type="component" value="Unassembled WGS sequence"/>
</dbReference>
<dbReference type="PRINTS" id="PR00992">
    <property type="entry name" value="ALARACEMASE"/>
</dbReference>
<dbReference type="RefSeq" id="WP_380727730.1">
    <property type="nucleotide sequence ID" value="NZ_JBHTLK010000206.1"/>
</dbReference>
<proteinExistence type="inferred from homology"/>
<dbReference type="SUPFAM" id="SSF50621">
    <property type="entry name" value="Alanine racemase C-terminal domain-like"/>
    <property type="match status" value="1"/>
</dbReference>
<dbReference type="HAMAP" id="MF_01201">
    <property type="entry name" value="Ala_racemase"/>
    <property type="match status" value="1"/>
</dbReference>
<comment type="function">
    <text evidence="4">Catalyzes the interconversion of L-alanine and D-alanine. May also act on other amino acids.</text>
</comment>
<keyword evidence="7" id="KW-1185">Reference proteome</keyword>
<dbReference type="EC" id="5.1.1.1" evidence="4"/>
<dbReference type="GO" id="GO:0008784">
    <property type="term" value="F:alanine racemase activity"/>
    <property type="evidence" value="ECO:0007669"/>
    <property type="project" value="UniProtKB-EC"/>
</dbReference>
<comment type="similarity">
    <text evidence="4">Belongs to the alanine racemase family.</text>
</comment>
<dbReference type="PANTHER" id="PTHR30511:SF0">
    <property type="entry name" value="ALANINE RACEMASE, CATABOLIC-RELATED"/>
    <property type="match status" value="1"/>
</dbReference>
<dbReference type="InterPro" id="IPR029066">
    <property type="entry name" value="PLP-binding_barrel"/>
</dbReference>
<dbReference type="Pfam" id="PF00842">
    <property type="entry name" value="Ala_racemase_C"/>
    <property type="match status" value="1"/>
</dbReference>
<feature type="domain" description="Alanine racemase C-terminal" evidence="5">
    <location>
        <begin position="238"/>
        <end position="366"/>
    </location>
</feature>
<evidence type="ECO:0000256" key="4">
    <source>
        <dbReference type="HAMAP-Rule" id="MF_01201"/>
    </source>
</evidence>
<reference evidence="7" key="1">
    <citation type="journal article" date="2019" name="Int. J. Syst. Evol. Microbiol.">
        <title>The Global Catalogue of Microorganisms (GCM) 10K type strain sequencing project: providing services to taxonomists for standard genome sequencing and annotation.</title>
        <authorList>
            <consortium name="The Broad Institute Genomics Platform"/>
            <consortium name="The Broad Institute Genome Sequencing Center for Infectious Disease"/>
            <person name="Wu L."/>
            <person name="Ma J."/>
        </authorList>
    </citation>
    <scope>NUCLEOTIDE SEQUENCE [LARGE SCALE GENOMIC DNA]</scope>
    <source>
        <strain evidence="7">CCUG 60214</strain>
    </source>
</reference>
<dbReference type="InterPro" id="IPR020622">
    <property type="entry name" value="Ala_racemase_pyridoxalP-BS"/>
</dbReference>
<protein>
    <recommendedName>
        <fullName evidence="4">Alanine racemase</fullName>
        <ecNumber evidence="4">5.1.1.1</ecNumber>
    </recommendedName>
</protein>